<evidence type="ECO:0000313" key="3">
    <source>
        <dbReference type="Proteomes" id="UP000620670"/>
    </source>
</evidence>
<evidence type="ECO:0000313" key="2">
    <source>
        <dbReference type="EMBL" id="MBJ6126901.1"/>
    </source>
</evidence>
<comment type="caution">
    <text evidence="2">The sequence shown here is derived from an EMBL/GenBank/DDBJ whole genome shotgun (WGS) entry which is preliminary data.</text>
</comment>
<reference evidence="3" key="1">
    <citation type="submission" date="2020-12" db="EMBL/GenBank/DDBJ databases">
        <title>Hymenobacter sp.</title>
        <authorList>
            <person name="Kim M.K."/>
        </authorList>
    </citation>
    <scope>NUCLEOTIDE SEQUENCE [LARGE SCALE GENOMIC DNA]</scope>
    <source>
        <strain evidence="3">BT325</strain>
    </source>
</reference>
<sequence length="116" mass="12197">MSEFASKLAEIAARKEAIALEEKQLTEKATAEAGELVKEAGGLFLPREVILGAILNAVHGGEQVQAKFREVAERHFPSARRRGRKPNISTPAPPDKSAVSAQPANEGGASPISAAV</sequence>
<feature type="region of interest" description="Disordered" evidence="1">
    <location>
        <begin position="74"/>
        <end position="116"/>
    </location>
</feature>
<dbReference type="RefSeq" id="WP_199050122.1">
    <property type="nucleotide sequence ID" value="NZ_JAELXT010000017.1"/>
</dbReference>
<accession>A0ABS0Y3P0</accession>
<organism evidence="2 3">
    <name type="scientific">Microvirga splendida</name>
    <dbReference type="NCBI Taxonomy" id="2795727"/>
    <lineage>
        <taxon>Bacteria</taxon>
        <taxon>Pseudomonadati</taxon>
        <taxon>Pseudomonadota</taxon>
        <taxon>Alphaproteobacteria</taxon>
        <taxon>Hyphomicrobiales</taxon>
        <taxon>Methylobacteriaceae</taxon>
        <taxon>Microvirga</taxon>
    </lineage>
</organism>
<dbReference type="EMBL" id="JAELXT010000017">
    <property type="protein sequence ID" value="MBJ6126901.1"/>
    <property type="molecule type" value="Genomic_DNA"/>
</dbReference>
<proteinExistence type="predicted"/>
<evidence type="ECO:0008006" key="4">
    <source>
        <dbReference type="Google" id="ProtNLM"/>
    </source>
</evidence>
<protein>
    <recommendedName>
        <fullName evidence="4">Conjugal transfer protein TraD</fullName>
    </recommendedName>
</protein>
<gene>
    <name evidence="2" type="ORF">JAO75_15950</name>
</gene>
<evidence type="ECO:0000256" key="1">
    <source>
        <dbReference type="SAM" id="MobiDB-lite"/>
    </source>
</evidence>
<name>A0ABS0Y3P0_9HYPH</name>
<dbReference type="Proteomes" id="UP000620670">
    <property type="component" value="Unassembled WGS sequence"/>
</dbReference>
<keyword evidence="3" id="KW-1185">Reference proteome</keyword>